<dbReference type="InterPro" id="IPR045241">
    <property type="entry name" value="Prp46/PLRG1-like"/>
</dbReference>
<feature type="repeat" description="WD" evidence="7">
    <location>
        <begin position="252"/>
        <end position="293"/>
    </location>
</feature>
<evidence type="ECO:0000256" key="8">
    <source>
        <dbReference type="SAM" id="MobiDB-lite"/>
    </source>
</evidence>
<organism evidence="9">
    <name type="scientific">Aceria tosichella</name>
    <name type="common">wheat curl mite</name>
    <dbReference type="NCBI Taxonomy" id="561515"/>
    <lineage>
        <taxon>Eukaryota</taxon>
        <taxon>Metazoa</taxon>
        <taxon>Ecdysozoa</taxon>
        <taxon>Arthropoda</taxon>
        <taxon>Chelicerata</taxon>
        <taxon>Arachnida</taxon>
        <taxon>Acari</taxon>
        <taxon>Acariformes</taxon>
        <taxon>Trombidiformes</taxon>
        <taxon>Prostigmata</taxon>
        <taxon>Eupodina</taxon>
        <taxon>Eriophyoidea</taxon>
        <taxon>Eriophyidae</taxon>
        <taxon>Eriophyinae</taxon>
        <taxon>Aceriini</taxon>
        <taxon>Aceria</taxon>
    </lineage>
</organism>
<dbReference type="PANTHER" id="PTHR19923">
    <property type="entry name" value="WD40 REPEAT PROTEINPRL1/PRL2-RELATED"/>
    <property type="match status" value="1"/>
</dbReference>
<dbReference type="InterPro" id="IPR015943">
    <property type="entry name" value="WD40/YVTN_repeat-like_dom_sf"/>
</dbReference>
<keyword evidence="1 7" id="KW-0853">WD repeat</keyword>
<comment type="similarity">
    <text evidence="3">Belongs to the WD repeat PRL1/PRL2 family.</text>
</comment>
<evidence type="ECO:0000256" key="1">
    <source>
        <dbReference type="ARBA" id="ARBA00022574"/>
    </source>
</evidence>
<dbReference type="Gene3D" id="2.130.10.10">
    <property type="entry name" value="YVTN repeat-like/Quinoprotein amine dehydrogenase"/>
    <property type="match status" value="1"/>
</dbReference>
<evidence type="ECO:0000256" key="7">
    <source>
        <dbReference type="PROSITE-ProRule" id="PRU00221"/>
    </source>
</evidence>
<dbReference type="CDD" id="cd00200">
    <property type="entry name" value="WD40"/>
    <property type="match status" value="1"/>
</dbReference>
<dbReference type="AlphaFoldDB" id="A0A6G1S526"/>
<dbReference type="FunFam" id="2.130.10.10:FF:000012">
    <property type="entry name" value="Putative pleiotropic regulator 1"/>
    <property type="match status" value="1"/>
</dbReference>
<dbReference type="InterPro" id="IPR019775">
    <property type="entry name" value="WD40_repeat_CS"/>
</dbReference>
<comment type="subunit">
    <text evidence="5">Identified in the spliceosome C complex. Component of the PRP19-CDC5L splicing complex composed of a core complex comprising a homotetramer of PRPF19, CDC5L, PLRG1 and BCAS2, and at least three less stably associated proteins CTNNBL1, CWC15 and HSPA8. Interacts (via its WD40 repeat domain) directly with CDC5L (via its C-terminal); the interaction is required for mRNA splicing but not for spliceosome assembly. Component of the minor spliceosome, which splices U12-type introns. Within this complex, interacts with CRIPT. Also interacts directly in the complex with BCAS2 and PRPF19. Interacts with USB1.</text>
</comment>
<evidence type="ECO:0000256" key="3">
    <source>
        <dbReference type="ARBA" id="ARBA00025726"/>
    </source>
</evidence>
<dbReference type="SUPFAM" id="SSF50978">
    <property type="entry name" value="WD40 repeat-like"/>
    <property type="match status" value="1"/>
</dbReference>
<evidence type="ECO:0000313" key="9">
    <source>
        <dbReference type="EMBL" id="MDE45062.1"/>
    </source>
</evidence>
<dbReference type="PROSITE" id="PS00678">
    <property type="entry name" value="WD_REPEATS_1"/>
    <property type="match status" value="2"/>
</dbReference>
<dbReference type="GO" id="GO:0071013">
    <property type="term" value="C:catalytic step 2 spliceosome"/>
    <property type="evidence" value="ECO:0007669"/>
    <property type="project" value="TreeGrafter"/>
</dbReference>
<feature type="repeat" description="WD" evidence="7">
    <location>
        <begin position="168"/>
        <end position="209"/>
    </location>
</feature>
<feature type="repeat" description="WD" evidence="7">
    <location>
        <begin position="378"/>
        <end position="418"/>
    </location>
</feature>
<accession>A0A6G1S526</accession>
<keyword evidence="2" id="KW-0677">Repeat</keyword>
<proteinExistence type="inferred from homology"/>
<evidence type="ECO:0000256" key="2">
    <source>
        <dbReference type="ARBA" id="ARBA00022737"/>
    </source>
</evidence>
<feature type="region of interest" description="Disordered" evidence="8">
    <location>
        <begin position="461"/>
        <end position="483"/>
    </location>
</feature>
<evidence type="ECO:0000256" key="5">
    <source>
        <dbReference type="ARBA" id="ARBA00062641"/>
    </source>
</evidence>
<dbReference type="PANTHER" id="PTHR19923:SF0">
    <property type="entry name" value="PLEIOTROPIC REGULATOR 1"/>
    <property type="match status" value="1"/>
</dbReference>
<dbReference type="PROSITE" id="PS50294">
    <property type="entry name" value="WD_REPEATS_REGION"/>
    <property type="match status" value="5"/>
</dbReference>
<dbReference type="PRINTS" id="PR00320">
    <property type="entry name" value="GPROTEINBRPT"/>
</dbReference>
<evidence type="ECO:0000256" key="6">
    <source>
        <dbReference type="ARBA" id="ARBA00073631"/>
    </source>
</evidence>
<sequence>MSDPIDEQNGVDHHDDGQAEFNDLLDYSRNITKTLFGKQLLIYPGSLNIPDDRTMRRRDALKRIKTRDQYGNLMEELVKPDHPLARPRPNVQLEMAPKENIDANAKESAAQKQSQDKTVALTKKIESAANSVRSLILPWMNSIDKKSSAMDEMIKPEWHPPWKLYRMISGHNGWVHSLAVDPSNMWFASGCRDGLIKIWDIASGRLRITLTGHISGVRGLAVSDRHPYLFSCGDDKMVKCWDLEQNQVVRHYHGHLSGVYCLAMHPTENIIVTGGRDSVARVWDMRSKEQIHCLTGHTGTVGALQCMDGNSSQLITGSYDTTIRLWDIKMGKTMNTLTNHKKSVRALALKHDKSAFVSGAFDNLKQWTLPDAKFVQNLSGHNSIINCLATNQQNVLVSGADDGTLFFWDWRTGHNFQKFASPVQQGSIESEASVLAMTFDRSGARLITGQSDKTIKMYREDPNASEETHPIDWKPDITRRDRF</sequence>
<protein>
    <recommendedName>
        <fullName evidence="6">Pleiotropic regulator 1</fullName>
    </recommendedName>
</protein>
<dbReference type="GO" id="GO:0000974">
    <property type="term" value="C:Prp19 complex"/>
    <property type="evidence" value="ECO:0007669"/>
    <property type="project" value="TreeGrafter"/>
</dbReference>
<dbReference type="PROSITE" id="PS50082">
    <property type="entry name" value="WD_REPEATS_2"/>
    <property type="match status" value="5"/>
</dbReference>
<dbReference type="SMART" id="SM00320">
    <property type="entry name" value="WD40"/>
    <property type="match status" value="7"/>
</dbReference>
<dbReference type="EMBL" id="GGYP01000291">
    <property type="protein sequence ID" value="MDE45062.1"/>
    <property type="molecule type" value="Transcribed_RNA"/>
</dbReference>
<feature type="repeat" description="WD" evidence="7">
    <location>
        <begin position="294"/>
        <end position="336"/>
    </location>
</feature>
<dbReference type="InterPro" id="IPR036322">
    <property type="entry name" value="WD40_repeat_dom_sf"/>
</dbReference>
<dbReference type="GO" id="GO:0000398">
    <property type="term" value="P:mRNA splicing, via spliceosome"/>
    <property type="evidence" value="ECO:0007669"/>
    <property type="project" value="InterPro"/>
</dbReference>
<dbReference type="GO" id="GO:0071011">
    <property type="term" value="C:precatalytic spliceosome"/>
    <property type="evidence" value="ECO:0007669"/>
    <property type="project" value="TreeGrafter"/>
</dbReference>
<reference evidence="9" key="1">
    <citation type="submission" date="2018-10" db="EMBL/GenBank/DDBJ databases">
        <title>Transcriptome assembly of Aceria tosichella (Wheat curl mite) Type 2.</title>
        <authorList>
            <person name="Scully E.D."/>
            <person name="Geib S.M."/>
            <person name="Palmer N.A."/>
            <person name="Gupta A.K."/>
            <person name="Sarath G."/>
            <person name="Tatineni S."/>
        </authorList>
    </citation>
    <scope>NUCLEOTIDE SEQUENCE</scope>
    <source>
        <strain evidence="9">LincolnNE</strain>
    </source>
</reference>
<evidence type="ECO:0000256" key="4">
    <source>
        <dbReference type="ARBA" id="ARBA00046238"/>
    </source>
</evidence>
<dbReference type="InterPro" id="IPR001680">
    <property type="entry name" value="WD40_rpt"/>
</dbReference>
<name>A0A6G1S526_9ACAR</name>
<comment type="function">
    <text evidence="4">Involved in pre-mRNA splicing as component of the spliceosome. Component of the PRP19-CDC5L complex that forms an integral part of the spliceosome and is required for activating pre-mRNA splicing. As a component of the minor spliceosome, involved in the splicing of U12-type introns in pre-mRNAs.</text>
</comment>
<feature type="repeat" description="WD" evidence="7">
    <location>
        <begin position="210"/>
        <end position="251"/>
    </location>
</feature>
<dbReference type="Pfam" id="PF00400">
    <property type="entry name" value="WD40"/>
    <property type="match status" value="7"/>
</dbReference>
<gene>
    <name evidence="9" type="primary">Plrg1</name>
    <name evidence="9" type="ORF">g.11939</name>
</gene>
<dbReference type="InterPro" id="IPR020472">
    <property type="entry name" value="WD40_PAC1"/>
</dbReference>